<organism evidence="1">
    <name type="scientific">Rhizophora mucronata</name>
    <name type="common">Asiatic mangrove</name>
    <dbReference type="NCBI Taxonomy" id="61149"/>
    <lineage>
        <taxon>Eukaryota</taxon>
        <taxon>Viridiplantae</taxon>
        <taxon>Streptophyta</taxon>
        <taxon>Embryophyta</taxon>
        <taxon>Tracheophyta</taxon>
        <taxon>Spermatophyta</taxon>
        <taxon>Magnoliopsida</taxon>
        <taxon>eudicotyledons</taxon>
        <taxon>Gunneridae</taxon>
        <taxon>Pentapetalae</taxon>
        <taxon>rosids</taxon>
        <taxon>fabids</taxon>
        <taxon>Malpighiales</taxon>
        <taxon>Rhizophoraceae</taxon>
        <taxon>Rhizophora</taxon>
    </lineage>
</organism>
<reference evidence="1" key="1">
    <citation type="submission" date="2018-02" db="EMBL/GenBank/DDBJ databases">
        <title>Rhizophora mucronata_Transcriptome.</title>
        <authorList>
            <person name="Meera S.P."/>
            <person name="Sreeshan A."/>
            <person name="Augustine A."/>
        </authorList>
    </citation>
    <scope>NUCLEOTIDE SEQUENCE</scope>
    <source>
        <tissue evidence="1">Leaf</tissue>
    </source>
</reference>
<evidence type="ECO:0000313" key="1">
    <source>
        <dbReference type="EMBL" id="MBX67522.1"/>
    </source>
</evidence>
<proteinExistence type="predicted"/>
<accession>A0A2P2QKL7</accession>
<sequence>MCMNNCKQHHELQICLHDHGVRTL</sequence>
<dbReference type="EMBL" id="GGEC01087038">
    <property type="protein sequence ID" value="MBX67522.1"/>
    <property type="molecule type" value="Transcribed_RNA"/>
</dbReference>
<protein>
    <submittedName>
        <fullName evidence="1">Uncharacterized protein</fullName>
    </submittedName>
</protein>
<dbReference type="AlphaFoldDB" id="A0A2P2QKL7"/>
<name>A0A2P2QKL7_RHIMU</name>